<accession>A0A4Y2SDY1</accession>
<reference evidence="1 2" key="1">
    <citation type="journal article" date="2019" name="Sci. Rep.">
        <title>Orb-weaving spider Araneus ventricosus genome elucidates the spidroin gene catalogue.</title>
        <authorList>
            <person name="Kono N."/>
            <person name="Nakamura H."/>
            <person name="Ohtoshi R."/>
            <person name="Moran D.A.P."/>
            <person name="Shinohara A."/>
            <person name="Yoshida Y."/>
            <person name="Fujiwara M."/>
            <person name="Mori M."/>
            <person name="Tomita M."/>
            <person name="Arakawa K."/>
        </authorList>
    </citation>
    <scope>NUCLEOTIDE SEQUENCE [LARGE SCALE GENOMIC DNA]</scope>
</reference>
<proteinExistence type="predicted"/>
<evidence type="ECO:0000313" key="2">
    <source>
        <dbReference type="Proteomes" id="UP000499080"/>
    </source>
</evidence>
<evidence type="ECO:0000313" key="1">
    <source>
        <dbReference type="EMBL" id="GBN85445.1"/>
    </source>
</evidence>
<dbReference type="Proteomes" id="UP000499080">
    <property type="component" value="Unassembled WGS sequence"/>
</dbReference>
<protein>
    <submittedName>
        <fullName evidence="1">Uncharacterized protein</fullName>
    </submittedName>
</protein>
<gene>
    <name evidence="1" type="ORF">AVEN_257305_1</name>
</gene>
<comment type="caution">
    <text evidence="1">The sequence shown here is derived from an EMBL/GenBank/DDBJ whole genome shotgun (WGS) entry which is preliminary data.</text>
</comment>
<dbReference type="AlphaFoldDB" id="A0A4Y2SDY1"/>
<dbReference type="EMBL" id="BGPR01020771">
    <property type="protein sequence ID" value="GBN85445.1"/>
    <property type="molecule type" value="Genomic_DNA"/>
</dbReference>
<keyword evidence="2" id="KW-1185">Reference proteome</keyword>
<organism evidence="1 2">
    <name type="scientific">Araneus ventricosus</name>
    <name type="common">Orbweaver spider</name>
    <name type="synonym">Epeira ventricosa</name>
    <dbReference type="NCBI Taxonomy" id="182803"/>
    <lineage>
        <taxon>Eukaryota</taxon>
        <taxon>Metazoa</taxon>
        <taxon>Ecdysozoa</taxon>
        <taxon>Arthropoda</taxon>
        <taxon>Chelicerata</taxon>
        <taxon>Arachnida</taxon>
        <taxon>Araneae</taxon>
        <taxon>Araneomorphae</taxon>
        <taxon>Entelegynae</taxon>
        <taxon>Araneoidea</taxon>
        <taxon>Araneidae</taxon>
        <taxon>Araneus</taxon>
    </lineage>
</organism>
<name>A0A4Y2SDY1_ARAVE</name>
<sequence>MGTFPLAGRNNAEFHQILATFAPADLARKWLHLRPATWLTFGSQLATSFLPGASEESPNNAEFRQILATFAPADLARIWFTIGDICARLTEKYPKLFTSELKKLCRHWNRVKCSQCKPIDLPLTNQREWPPRNFLACDQ</sequence>